<dbReference type="Gene3D" id="1.25.40.10">
    <property type="entry name" value="Tetratricopeptide repeat domain"/>
    <property type="match status" value="4"/>
</dbReference>
<gene>
    <name evidence="4" type="ORF">F6J89_32420</name>
</gene>
<dbReference type="SUPFAM" id="SSF48452">
    <property type="entry name" value="TPR-like"/>
    <property type="match status" value="3"/>
</dbReference>
<dbReference type="AlphaFoldDB" id="A0A6B3NRR7"/>
<dbReference type="InterPro" id="IPR019734">
    <property type="entry name" value="TPR_rpt"/>
</dbReference>
<comment type="caution">
    <text evidence="4">The sequence shown here is derived from an EMBL/GenBank/DDBJ whole genome shotgun (WGS) entry which is preliminary data.</text>
</comment>
<evidence type="ECO:0000256" key="1">
    <source>
        <dbReference type="ARBA" id="ARBA00022737"/>
    </source>
</evidence>
<accession>A0A6B3NRR7</accession>
<sequence>MNAHLVLEEKPIRQDQKLKTLTKYVQQYPSGWKKRLELARLLYTMGRWQQASQEYRQVLKQQTQLPLIEVRLELGKILQLMARETEAIEVYENTLLLCRNLATQHHLGGLIELCRHCPQKAASMFSLAASTQPDNKAHWLALGQVYLDTESPLEALNAFNQALEVHPDDFLLLRNSYQALMAVGNFQEAGRRLSRALELVPDDFLTLKQLADYRTHQGLVRGEEGKQTKQMIRVALRVAPDSADAHESLAHYHLFRGEWKKTIALCRQFTEKHPHSPSGWYYYGQYLFHTGEYQDAAEAILKAYGLHQNYCEIYRALCEILPAAGITASIELFTQPFSDKEGSKVTLASILEEMLERFPERWSVWATVGRVLVESFQDIERGCSLSAKGRQLQPQLADAWFCHGRVLALAQRHQEAVEALKQGWQLLPPEGGYLQSVPAAVWLGESYRLLGDDASSRRWYQEACERAKKLMAFNPATAYYWQGRALSELGDVSGAIEAYQNALSQQLLYPARGEVEDTLQRLQTMA</sequence>
<evidence type="ECO:0000256" key="3">
    <source>
        <dbReference type="PROSITE-ProRule" id="PRU00339"/>
    </source>
</evidence>
<name>A0A6B3NRR7_9CYAN</name>
<feature type="repeat" description="TPR" evidence="3">
    <location>
        <begin position="136"/>
        <end position="169"/>
    </location>
</feature>
<proteinExistence type="predicted"/>
<dbReference type="PANTHER" id="PTHR44943">
    <property type="entry name" value="CELLULOSE SYNTHASE OPERON PROTEIN C"/>
    <property type="match status" value="1"/>
</dbReference>
<dbReference type="EMBL" id="JAAHFQ010001103">
    <property type="protein sequence ID" value="NER32181.1"/>
    <property type="molecule type" value="Genomic_DNA"/>
</dbReference>
<dbReference type="InterPro" id="IPR051685">
    <property type="entry name" value="Ycf3/AcsC/BcsC/TPR_MFPF"/>
</dbReference>
<dbReference type="PANTHER" id="PTHR44943:SF8">
    <property type="entry name" value="TPR REPEAT-CONTAINING PROTEIN MJ0263"/>
    <property type="match status" value="1"/>
</dbReference>
<dbReference type="Pfam" id="PF13432">
    <property type="entry name" value="TPR_16"/>
    <property type="match status" value="2"/>
</dbReference>
<evidence type="ECO:0000313" key="4">
    <source>
        <dbReference type="EMBL" id="NER32181.1"/>
    </source>
</evidence>
<dbReference type="Pfam" id="PF13181">
    <property type="entry name" value="TPR_8"/>
    <property type="match status" value="1"/>
</dbReference>
<dbReference type="PROSITE" id="PS50005">
    <property type="entry name" value="TPR"/>
    <property type="match status" value="1"/>
</dbReference>
<reference evidence="4" key="1">
    <citation type="submission" date="2019-11" db="EMBL/GenBank/DDBJ databases">
        <title>Genomic insights into an expanded diversity of filamentous marine cyanobacteria reveals the extraordinary biosynthetic potential of Moorea and Okeania.</title>
        <authorList>
            <person name="Ferreira Leao T."/>
            <person name="Wang M."/>
            <person name="Moss N."/>
            <person name="Da Silva R."/>
            <person name="Sanders J."/>
            <person name="Nurk S."/>
            <person name="Gurevich A."/>
            <person name="Humphrey G."/>
            <person name="Reher R."/>
            <person name="Zhu Q."/>
            <person name="Belda-Ferre P."/>
            <person name="Glukhov E."/>
            <person name="Rex R."/>
            <person name="Dorrestein P.C."/>
            <person name="Knight R."/>
            <person name="Pevzner P."/>
            <person name="Gerwick W.H."/>
            <person name="Gerwick L."/>
        </authorList>
    </citation>
    <scope>NUCLEOTIDE SEQUENCE</scope>
    <source>
        <strain evidence="4">SIO1C4</strain>
    </source>
</reference>
<evidence type="ECO:0000256" key="2">
    <source>
        <dbReference type="ARBA" id="ARBA00022803"/>
    </source>
</evidence>
<keyword evidence="2 3" id="KW-0802">TPR repeat</keyword>
<organism evidence="4">
    <name type="scientific">Symploca sp. SIO1C4</name>
    <dbReference type="NCBI Taxonomy" id="2607765"/>
    <lineage>
        <taxon>Bacteria</taxon>
        <taxon>Bacillati</taxon>
        <taxon>Cyanobacteriota</taxon>
        <taxon>Cyanophyceae</taxon>
        <taxon>Coleofasciculales</taxon>
        <taxon>Coleofasciculaceae</taxon>
        <taxon>Symploca</taxon>
    </lineage>
</organism>
<protein>
    <submittedName>
        <fullName evidence="4">Tetratricopeptide repeat protein</fullName>
    </submittedName>
</protein>
<dbReference type="SMART" id="SM00028">
    <property type="entry name" value="TPR"/>
    <property type="match status" value="9"/>
</dbReference>
<dbReference type="InterPro" id="IPR011990">
    <property type="entry name" value="TPR-like_helical_dom_sf"/>
</dbReference>
<keyword evidence="1" id="KW-0677">Repeat</keyword>